<keyword evidence="5 6" id="KW-0472">Membrane</keyword>
<keyword evidence="2" id="KW-1003">Cell membrane</keyword>
<proteinExistence type="predicted"/>
<dbReference type="AlphaFoldDB" id="A0AA97FF19"/>
<dbReference type="EMBL" id="CP118157">
    <property type="protein sequence ID" value="WOF22451.1"/>
    <property type="molecule type" value="Genomic_DNA"/>
</dbReference>
<gene>
    <name evidence="7" type="ORF">N8K70_13785</name>
</gene>
<dbReference type="PANTHER" id="PTHR33545:SF5">
    <property type="entry name" value="UPF0750 MEMBRANE PROTEIN YITT"/>
    <property type="match status" value="1"/>
</dbReference>
<feature type="transmembrane region" description="Helical" evidence="6">
    <location>
        <begin position="185"/>
        <end position="204"/>
    </location>
</feature>
<dbReference type="InterPro" id="IPR003740">
    <property type="entry name" value="YitT"/>
</dbReference>
<accession>A0AA97FF19</accession>
<dbReference type="PANTHER" id="PTHR33545">
    <property type="entry name" value="UPF0750 MEMBRANE PROTEIN YITT-RELATED"/>
    <property type="match status" value="1"/>
</dbReference>
<keyword evidence="8" id="KW-1185">Reference proteome</keyword>
<evidence type="ECO:0000256" key="3">
    <source>
        <dbReference type="ARBA" id="ARBA00022692"/>
    </source>
</evidence>
<evidence type="ECO:0000256" key="5">
    <source>
        <dbReference type="ARBA" id="ARBA00023136"/>
    </source>
</evidence>
<reference evidence="7 8" key="1">
    <citation type="submission" date="2023-02" db="EMBL/GenBank/DDBJ databases">
        <title>Microbacterium betulae sp. nov., isolated from birch wood.</title>
        <authorList>
            <person name="Pasciak M."/>
            <person name="Pawlik K.J."/>
            <person name="Martynowski D."/>
            <person name="Laczmanski L."/>
            <person name="Ciekot J."/>
            <person name="Szponar B."/>
            <person name="Wojcik-Fatla A."/>
            <person name="Mackiewicz B."/>
            <person name="Farian E."/>
            <person name="Cholewa G."/>
            <person name="Cholewa A."/>
            <person name="Dutkiewicz J."/>
        </authorList>
    </citation>
    <scope>NUCLEOTIDE SEQUENCE [LARGE SCALE GENOMIC DNA]</scope>
    <source>
        <strain evidence="7 8">AB</strain>
    </source>
</reference>
<dbReference type="GO" id="GO:0005886">
    <property type="term" value="C:plasma membrane"/>
    <property type="evidence" value="ECO:0007669"/>
    <property type="project" value="UniProtKB-SubCell"/>
</dbReference>
<evidence type="ECO:0000256" key="2">
    <source>
        <dbReference type="ARBA" id="ARBA00022475"/>
    </source>
</evidence>
<protein>
    <submittedName>
        <fullName evidence="7">YitT family protein</fullName>
    </submittedName>
</protein>
<feature type="transmembrane region" description="Helical" evidence="6">
    <location>
        <begin position="26"/>
        <end position="47"/>
    </location>
</feature>
<evidence type="ECO:0000256" key="6">
    <source>
        <dbReference type="SAM" id="Phobius"/>
    </source>
</evidence>
<feature type="transmembrane region" description="Helical" evidence="6">
    <location>
        <begin position="121"/>
        <end position="140"/>
    </location>
</feature>
<feature type="transmembrane region" description="Helical" evidence="6">
    <location>
        <begin position="92"/>
        <end position="109"/>
    </location>
</feature>
<evidence type="ECO:0000313" key="8">
    <source>
        <dbReference type="Proteomes" id="UP001305498"/>
    </source>
</evidence>
<dbReference type="RefSeq" id="WP_317138922.1">
    <property type="nucleotide sequence ID" value="NZ_CP118157.1"/>
</dbReference>
<evidence type="ECO:0000256" key="4">
    <source>
        <dbReference type="ARBA" id="ARBA00022989"/>
    </source>
</evidence>
<feature type="transmembrane region" description="Helical" evidence="6">
    <location>
        <begin position="67"/>
        <end position="85"/>
    </location>
</feature>
<name>A0AA97FF19_9MICO</name>
<keyword evidence="4 6" id="KW-1133">Transmembrane helix</keyword>
<dbReference type="InterPro" id="IPR051461">
    <property type="entry name" value="UPF0750_membrane"/>
</dbReference>
<dbReference type="Pfam" id="PF02588">
    <property type="entry name" value="YitT_membrane"/>
    <property type="match status" value="1"/>
</dbReference>
<dbReference type="KEGG" id="mbet:N8K70_13785"/>
<evidence type="ECO:0000256" key="1">
    <source>
        <dbReference type="ARBA" id="ARBA00004651"/>
    </source>
</evidence>
<dbReference type="Proteomes" id="UP001305498">
    <property type="component" value="Chromosome"/>
</dbReference>
<evidence type="ECO:0000313" key="7">
    <source>
        <dbReference type="EMBL" id="WOF22451.1"/>
    </source>
</evidence>
<comment type="subcellular location">
    <subcellularLocation>
        <location evidence="1">Cell membrane</location>
        <topology evidence="1">Multi-pass membrane protein</topology>
    </subcellularLocation>
</comment>
<keyword evidence="3 6" id="KW-0812">Transmembrane</keyword>
<sequence length="214" mass="22337">MSRTPTERRSLVFDWDETAHTVPEDVLGLLTGTFVAALGLSLLKAGGAVTGGTAGLALLLSHATESIPFSALFLIVNLPFAALAIWKKGWRFALLTAVCIAAVSGFSELDAALLPFGALNAVYAVLGGNLLAGVGVLILFRHGASIGGINIIALLVQEKTGFRAGWTQMAFDLAIVALSLTVMPWPIVVLSATGAVLLNIVLALNHRPGRYIGH</sequence>
<organism evidence="7 8">
    <name type="scientific">Microbacterium betulae</name>
    <dbReference type="NCBI Taxonomy" id="2981139"/>
    <lineage>
        <taxon>Bacteria</taxon>
        <taxon>Bacillati</taxon>
        <taxon>Actinomycetota</taxon>
        <taxon>Actinomycetes</taxon>
        <taxon>Micrococcales</taxon>
        <taxon>Microbacteriaceae</taxon>
        <taxon>Microbacterium</taxon>
    </lineage>
</organism>